<dbReference type="PRINTS" id="PR00080">
    <property type="entry name" value="SDRFAMILY"/>
</dbReference>
<dbReference type="PANTHER" id="PTHR42760:SF5">
    <property type="entry name" value="2-DEHYDRO-3-DEOXY-D-GLUCONATE 5-DEHYDROGENASE"/>
    <property type="match status" value="1"/>
</dbReference>
<dbReference type="Pfam" id="PF13561">
    <property type="entry name" value="adh_short_C2"/>
    <property type="match status" value="1"/>
</dbReference>
<evidence type="ECO:0000313" key="4">
    <source>
        <dbReference type="Proteomes" id="UP000184485"/>
    </source>
</evidence>
<dbReference type="Gene3D" id="3.40.50.720">
    <property type="entry name" value="NAD(P)-binding Rossmann-like Domain"/>
    <property type="match status" value="1"/>
</dbReference>
<evidence type="ECO:0000256" key="1">
    <source>
        <dbReference type="ARBA" id="ARBA00006484"/>
    </source>
</evidence>
<sequence length="263" mass="27921">MARIVDTLFSLEGKTALVTGAGGAIGRVLAKALADSGATVALHDFDDARLESARKEVEAAGGKVLTFKADLTDAKACRTLVDEAHAELGRLDILLNSAGTNRRKPIVDVTPEDFDAIIDVNLRSIYFLSQAAQPHMAAQGGGKIINISSLSAKHAFNTISVYAASKAGVSQLTKAMAREWVGDNIQVNAIEPGFVKTEFTRPLWDDEYRAEWFARFIPAGRLAHPDELIGATLLLSSAASSYITGQAIVVDGGVLSGATWVKP</sequence>
<dbReference type="InterPro" id="IPR036291">
    <property type="entry name" value="NAD(P)-bd_dom_sf"/>
</dbReference>
<gene>
    <name evidence="3" type="ORF">SAMN02745157_4431</name>
</gene>
<dbReference type="SUPFAM" id="SSF51735">
    <property type="entry name" value="NAD(P)-binding Rossmann-fold domains"/>
    <property type="match status" value="1"/>
</dbReference>
<dbReference type="PRINTS" id="PR00081">
    <property type="entry name" value="GDHRDH"/>
</dbReference>
<dbReference type="PROSITE" id="PS00061">
    <property type="entry name" value="ADH_SHORT"/>
    <property type="match status" value="1"/>
</dbReference>
<comment type="similarity">
    <text evidence="1">Belongs to the short-chain dehydrogenases/reductases (SDR) family.</text>
</comment>
<reference evidence="3 4" key="1">
    <citation type="submission" date="2016-11" db="EMBL/GenBank/DDBJ databases">
        <authorList>
            <person name="Jaros S."/>
            <person name="Januszkiewicz K."/>
            <person name="Wedrychowicz H."/>
        </authorList>
    </citation>
    <scope>NUCLEOTIDE SEQUENCE [LARGE SCALE GENOMIC DNA]</scope>
    <source>
        <strain evidence="3 4">DSM 19436</strain>
    </source>
</reference>
<evidence type="ECO:0000313" key="3">
    <source>
        <dbReference type="EMBL" id="SHG53682.1"/>
    </source>
</evidence>
<keyword evidence="2" id="KW-0560">Oxidoreductase</keyword>
<protein>
    <submittedName>
        <fullName evidence="3">2-deoxy-D-gluconate 3-dehydrogenase</fullName>
    </submittedName>
</protein>
<dbReference type="EMBL" id="FQUP01000005">
    <property type="protein sequence ID" value="SHG53682.1"/>
    <property type="molecule type" value="Genomic_DNA"/>
</dbReference>
<evidence type="ECO:0000256" key="2">
    <source>
        <dbReference type="ARBA" id="ARBA00023002"/>
    </source>
</evidence>
<dbReference type="InterPro" id="IPR020904">
    <property type="entry name" value="Sc_DH/Rdtase_CS"/>
</dbReference>
<dbReference type="InterPro" id="IPR002347">
    <property type="entry name" value="SDR_fam"/>
</dbReference>
<organism evidence="3 4">
    <name type="scientific">Kaistia soli DSM 19436</name>
    <dbReference type="NCBI Taxonomy" id="1122133"/>
    <lineage>
        <taxon>Bacteria</taxon>
        <taxon>Pseudomonadati</taxon>
        <taxon>Pseudomonadota</taxon>
        <taxon>Alphaproteobacteria</taxon>
        <taxon>Hyphomicrobiales</taxon>
        <taxon>Kaistiaceae</taxon>
        <taxon>Kaistia</taxon>
    </lineage>
</organism>
<keyword evidence="4" id="KW-1185">Reference proteome</keyword>
<name>A0A1M5KLE2_9HYPH</name>
<proteinExistence type="inferred from homology"/>
<dbReference type="STRING" id="1122133.SAMN02745157_4431"/>
<dbReference type="RefSeq" id="WP_073057531.1">
    <property type="nucleotide sequence ID" value="NZ_FQUP01000005.1"/>
</dbReference>
<accession>A0A1M5KLE2</accession>
<dbReference type="PANTHER" id="PTHR42760">
    <property type="entry name" value="SHORT-CHAIN DEHYDROGENASES/REDUCTASES FAMILY MEMBER"/>
    <property type="match status" value="1"/>
</dbReference>
<dbReference type="FunFam" id="3.40.50.720:FF:000084">
    <property type="entry name" value="Short-chain dehydrogenase reductase"/>
    <property type="match status" value="1"/>
</dbReference>
<dbReference type="GO" id="GO:0016616">
    <property type="term" value="F:oxidoreductase activity, acting on the CH-OH group of donors, NAD or NADP as acceptor"/>
    <property type="evidence" value="ECO:0007669"/>
    <property type="project" value="TreeGrafter"/>
</dbReference>
<dbReference type="AlphaFoldDB" id="A0A1M5KLE2"/>
<dbReference type="OrthoDB" id="9796652at2"/>
<dbReference type="NCBIfam" id="NF005559">
    <property type="entry name" value="PRK07231.1"/>
    <property type="match status" value="1"/>
</dbReference>
<dbReference type="Proteomes" id="UP000184485">
    <property type="component" value="Unassembled WGS sequence"/>
</dbReference>